<keyword evidence="1 3" id="KW-0479">Metal-binding</keyword>
<dbReference type="Gene3D" id="3.20.20.140">
    <property type="entry name" value="Metal-dependent hydrolases"/>
    <property type="match status" value="1"/>
</dbReference>
<feature type="binding site" evidence="3">
    <location>
        <position position="228"/>
    </location>
    <ligand>
        <name>a divalent metal cation</name>
        <dbReference type="ChEBI" id="CHEBI:60240"/>
        <label>2</label>
    </ligand>
</feature>
<feature type="binding site" evidence="3">
    <location>
        <position position="23"/>
    </location>
    <ligand>
        <name>a divalent metal cation</name>
        <dbReference type="ChEBI" id="CHEBI:60240"/>
        <label>1</label>
    </ligand>
</feature>
<dbReference type="AlphaFoldDB" id="A0A224XRT4"/>
<dbReference type="Pfam" id="PF02126">
    <property type="entry name" value="PTE"/>
    <property type="match status" value="1"/>
</dbReference>
<feature type="binding site" evidence="3">
    <location>
        <position position="21"/>
    </location>
    <ligand>
        <name>a divalent metal cation</name>
        <dbReference type="ChEBI" id="CHEBI:60240"/>
        <label>1</label>
    </ligand>
</feature>
<comment type="cofactor">
    <cofactor evidence="3">
        <name>a divalent metal cation</name>
        <dbReference type="ChEBI" id="CHEBI:60240"/>
    </cofactor>
    <text evidence="3">Binds 2 divalent metal cations per subunit.</text>
</comment>
<feature type="binding site" evidence="3">
    <location>
        <position position="167"/>
    </location>
    <ligand>
        <name>a divalent metal cation</name>
        <dbReference type="ChEBI" id="CHEBI:60240"/>
        <label>2</label>
    </ligand>
</feature>
<dbReference type="GO" id="GO:0016787">
    <property type="term" value="F:hydrolase activity"/>
    <property type="evidence" value="ECO:0007669"/>
    <property type="project" value="UniProtKB-KW"/>
</dbReference>
<name>A0A224XRT4_9HEMI</name>
<evidence type="ECO:0000256" key="2">
    <source>
        <dbReference type="ARBA" id="ARBA00022801"/>
    </source>
</evidence>
<accession>A0A224XRT4</accession>
<dbReference type="PANTHER" id="PTHR10819">
    <property type="entry name" value="PHOSPHOTRIESTERASE-RELATED"/>
    <property type="match status" value="1"/>
</dbReference>
<reference evidence="5" key="1">
    <citation type="journal article" date="2018" name="PLoS Negl. Trop. Dis.">
        <title>An insight into the salivary gland and fat body transcriptome of Panstrongylus lignarius (Hemiptera: Heteroptera), the main vector of Chagas disease in Peru.</title>
        <authorList>
            <person name="Nevoa J.C."/>
            <person name="Mendes M.T."/>
            <person name="da Silva M.V."/>
            <person name="Soares S.C."/>
            <person name="Oliveira C.J.F."/>
            <person name="Ribeiro J.M.C."/>
        </authorList>
    </citation>
    <scope>NUCLEOTIDE SEQUENCE</scope>
</reference>
<dbReference type="InterPro" id="IPR032466">
    <property type="entry name" value="Metal_Hydrolase"/>
</dbReference>
<evidence type="ECO:0000256" key="1">
    <source>
        <dbReference type="ARBA" id="ARBA00022723"/>
    </source>
</evidence>
<dbReference type="SUPFAM" id="SSF51556">
    <property type="entry name" value="Metallo-dependent hydrolases"/>
    <property type="match status" value="1"/>
</dbReference>
<sequence>MSVQTVLGDVKAHDLGITLTHEHFNLRFGQFFVKPPENLSKFLEGNITLKNVGYIRQYPYSNKSNLEFYGKDVDDAVLEEMYLFKKSGGGTILENTTHGLDPNLELMKKVMHNTGVNVILGTGHYVAAVQNSNTLKETTEQIYKTMLKDLTDGYDEDISVKAGFIGEVGSSWPMHDFEKRCIEAVGMLQSALNCAVSFHPGRHSKCPWEILRIFSEAGGNIKKANMSHLDRTITKEDQLLEFAQLGSYCQFDLFGIETSLYQFNTNIVMPSDAERIKRIKTLINNGKANKILMSHDIHTKHRLVNFGGHGYSHIINNIIPQMESKGIEKSVIDQITIQNPASWLCSVKTRAPGAAFHLDNDNYKLVHLSVLLINAILESVKEGII</sequence>
<dbReference type="GO" id="GO:0008270">
    <property type="term" value="F:zinc ion binding"/>
    <property type="evidence" value="ECO:0007669"/>
    <property type="project" value="InterPro"/>
</dbReference>
<comment type="caution">
    <text evidence="4">Lacks conserved residue(s) required for the propagation of feature annotation.</text>
</comment>
<keyword evidence="2" id="KW-0378">Hydrolase</keyword>
<dbReference type="PANTHER" id="PTHR10819:SF3">
    <property type="entry name" value="PHOSPHOTRIESTERASE-RELATED PROTEIN"/>
    <property type="match status" value="1"/>
</dbReference>
<evidence type="ECO:0000313" key="5">
    <source>
        <dbReference type="EMBL" id="JAW10721.1"/>
    </source>
</evidence>
<dbReference type="PROSITE" id="PS51347">
    <property type="entry name" value="PHOSPHOTRIESTERASE_2"/>
    <property type="match status" value="1"/>
</dbReference>
<dbReference type="EMBL" id="GFTR01005705">
    <property type="protein sequence ID" value="JAW10721.1"/>
    <property type="molecule type" value="Transcribed_RNA"/>
</dbReference>
<feature type="binding site" evidence="3">
    <location>
        <position position="199"/>
    </location>
    <ligand>
        <name>a divalent metal cation</name>
        <dbReference type="ChEBI" id="CHEBI:60240"/>
        <label>2</label>
    </ligand>
</feature>
<feature type="binding site" evidence="3">
    <location>
        <position position="167"/>
    </location>
    <ligand>
        <name>a divalent metal cation</name>
        <dbReference type="ChEBI" id="CHEBI:60240"/>
        <label>1</label>
    </ligand>
</feature>
<organism evidence="5">
    <name type="scientific">Panstrongylus lignarius</name>
    <dbReference type="NCBI Taxonomy" id="156445"/>
    <lineage>
        <taxon>Eukaryota</taxon>
        <taxon>Metazoa</taxon>
        <taxon>Ecdysozoa</taxon>
        <taxon>Arthropoda</taxon>
        <taxon>Hexapoda</taxon>
        <taxon>Insecta</taxon>
        <taxon>Pterygota</taxon>
        <taxon>Neoptera</taxon>
        <taxon>Paraneoptera</taxon>
        <taxon>Hemiptera</taxon>
        <taxon>Heteroptera</taxon>
        <taxon>Panheteroptera</taxon>
        <taxon>Cimicomorpha</taxon>
        <taxon>Reduviidae</taxon>
        <taxon>Triatominae</taxon>
        <taxon>Panstrongylus</taxon>
    </lineage>
</organism>
<feature type="binding site" evidence="3">
    <location>
        <position position="296"/>
    </location>
    <ligand>
        <name>a divalent metal cation</name>
        <dbReference type="ChEBI" id="CHEBI:60240"/>
        <label>1</label>
    </ligand>
</feature>
<protein>
    <submittedName>
        <fullName evidence="5">Putative phosphotriesterase-related protein</fullName>
    </submittedName>
</protein>
<comment type="similarity">
    <text evidence="4">Belongs to the metallo-dependent hydrolases superfamily. Phosphotriesterase family.</text>
</comment>
<evidence type="ECO:0000256" key="4">
    <source>
        <dbReference type="PROSITE-ProRule" id="PRU00679"/>
    </source>
</evidence>
<dbReference type="InterPro" id="IPR001559">
    <property type="entry name" value="Phosphotriesterase"/>
</dbReference>
<evidence type="ECO:0000256" key="3">
    <source>
        <dbReference type="PIRSR" id="PIRSR601559-52"/>
    </source>
</evidence>
<proteinExistence type="inferred from homology"/>